<evidence type="ECO:0000256" key="6">
    <source>
        <dbReference type="ARBA" id="ARBA00022605"/>
    </source>
</evidence>
<dbReference type="InterPro" id="IPR006062">
    <property type="entry name" value="His_biosynth"/>
</dbReference>
<dbReference type="RefSeq" id="WP_072596633.1">
    <property type="nucleotide sequence ID" value="NZ_CP018221.1"/>
</dbReference>
<organism evidence="12 13">
    <name type="scientific">Tardibacter chloracetimidivorans</name>
    <dbReference type="NCBI Taxonomy" id="1921510"/>
    <lineage>
        <taxon>Bacteria</taxon>
        <taxon>Pseudomonadati</taxon>
        <taxon>Pseudomonadota</taxon>
        <taxon>Alphaproteobacteria</taxon>
        <taxon>Sphingomonadales</taxon>
        <taxon>Sphingomonadaceae</taxon>
        <taxon>Tardibacter</taxon>
    </lineage>
</organism>
<dbReference type="SUPFAM" id="SSF51366">
    <property type="entry name" value="Ribulose-phoshate binding barrel"/>
    <property type="match status" value="1"/>
</dbReference>
<dbReference type="GO" id="GO:0005737">
    <property type="term" value="C:cytoplasm"/>
    <property type="evidence" value="ECO:0007669"/>
    <property type="project" value="UniProtKB-SubCell"/>
</dbReference>
<dbReference type="GO" id="GO:0000162">
    <property type="term" value="P:L-tryptophan biosynthetic process"/>
    <property type="evidence" value="ECO:0007669"/>
    <property type="project" value="TreeGrafter"/>
</dbReference>
<comment type="similarity">
    <text evidence="4 9 10">Belongs to the HisA/HisF family.</text>
</comment>
<dbReference type="PANTHER" id="PTHR43090">
    <property type="entry name" value="1-(5-PHOSPHORIBOSYL)-5-[(5-PHOSPHORIBOSYLAMINO)METHYLIDENEAMINO] IMIDAZOLE-4-CARBOXAMIDE ISOMERASE"/>
    <property type="match status" value="1"/>
</dbReference>
<dbReference type="PANTHER" id="PTHR43090:SF2">
    <property type="entry name" value="1-(5-PHOSPHORIBOSYL)-5-[(5-PHOSPHORIBOSYLAMINO)METHYLIDENEAMINO] IMIDAZOLE-4-CARBOXAMIDE ISOMERASE"/>
    <property type="match status" value="1"/>
</dbReference>
<accession>A0A1L3ZTW1</accession>
<dbReference type="AlphaFoldDB" id="A0A1L3ZTW1"/>
<dbReference type="InterPro" id="IPR006063">
    <property type="entry name" value="HisA_bact_arch"/>
</dbReference>
<evidence type="ECO:0000256" key="7">
    <source>
        <dbReference type="ARBA" id="ARBA00023102"/>
    </source>
</evidence>
<dbReference type="UniPathway" id="UPA00031">
    <property type="reaction ID" value="UER00009"/>
</dbReference>
<dbReference type="InterPro" id="IPR011060">
    <property type="entry name" value="RibuloseP-bd_barrel"/>
</dbReference>
<evidence type="ECO:0000256" key="3">
    <source>
        <dbReference type="ARBA" id="ARBA00005133"/>
    </source>
</evidence>
<dbReference type="Gene3D" id="3.20.20.70">
    <property type="entry name" value="Aldolase class I"/>
    <property type="match status" value="1"/>
</dbReference>
<dbReference type="EC" id="5.3.1.16" evidence="9 11"/>
<keyword evidence="5 9" id="KW-0963">Cytoplasm</keyword>
<evidence type="ECO:0000256" key="2">
    <source>
        <dbReference type="ARBA" id="ARBA00004496"/>
    </source>
</evidence>
<dbReference type="GO" id="GO:0003949">
    <property type="term" value="F:1-(5-phosphoribosyl)-5-[(5-phosphoribosylamino)methylideneamino]imidazole-4-carboxamide isomerase activity"/>
    <property type="evidence" value="ECO:0007669"/>
    <property type="project" value="UniProtKB-UniRule"/>
</dbReference>
<gene>
    <name evidence="9" type="primary">hisA</name>
    <name evidence="12" type="ORF">BSL82_06975</name>
</gene>
<evidence type="ECO:0000256" key="11">
    <source>
        <dbReference type="RuleBase" id="RU003658"/>
    </source>
</evidence>
<evidence type="ECO:0000256" key="9">
    <source>
        <dbReference type="HAMAP-Rule" id="MF_01014"/>
    </source>
</evidence>
<dbReference type="InterPro" id="IPR044524">
    <property type="entry name" value="Isoase_HisA-like"/>
</dbReference>
<dbReference type="KEGG" id="sphj:BSL82_06975"/>
<keyword evidence="13" id="KW-1185">Reference proteome</keyword>
<keyword evidence="7 9" id="KW-0368">Histidine biosynthesis</keyword>
<evidence type="ECO:0000256" key="4">
    <source>
        <dbReference type="ARBA" id="ARBA00009667"/>
    </source>
</evidence>
<comment type="pathway">
    <text evidence="3 9 11">Amino-acid biosynthesis; L-histidine biosynthesis; L-histidine from 5-phospho-alpha-D-ribose 1-diphosphate: step 4/9.</text>
</comment>
<reference evidence="13" key="1">
    <citation type="submission" date="2016-11" db="EMBL/GenBank/DDBJ databases">
        <title>Complete Genome Sequence of alachlor-degrading Sphingomonas sp. strain JJ-A5.</title>
        <authorList>
            <person name="Lee H."/>
            <person name="Ka J.-O."/>
        </authorList>
    </citation>
    <scope>NUCLEOTIDE SEQUENCE [LARGE SCALE GENOMIC DNA]</scope>
    <source>
        <strain evidence="13">JJ-A5</strain>
    </source>
</reference>
<name>A0A1L3ZTW1_9SPHN</name>
<comment type="catalytic activity">
    <reaction evidence="1 9 11">
        <text>1-(5-phospho-beta-D-ribosyl)-5-[(5-phospho-beta-D-ribosylamino)methylideneamino]imidazole-4-carboxamide = 5-[(5-phospho-1-deoxy-D-ribulos-1-ylimino)methylamino]-1-(5-phospho-beta-D-ribosyl)imidazole-4-carboxamide</text>
        <dbReference type="Rhea" id="RHEA:15469"/>
        <dbReference type="ChEBI" id="CHEBI:58435"/>
        <dbReference type="ChEBI" id="CHEBI:58525"/>
        <dbReference type="EC" id="5.3.1.16"/>
    </reaction>
</comment>
<dbReference type="STRING" id="1921510.BSL82_06975"/>
<evidence type="ECO:0000256" key="10">
    <source>
        <dbReference type="RuleBase" id="RU003657"/>
    </source>
</evidence>
<evidence type="ECO:0000256" key="5">
    <source>
        <dbReference type="ARBA" id="ARBA00022490"/>
    </source>
</evidence>
<feature type="active site" description="Proton acceptor" evidence="9">
    <location>
        <position position="10"/>
    </location>
</feature>
<dbReference type="EMBL" id="CP018221">
    <property type="protein sequence ID" value="API59081.1"/>
    <property type="molecule type" value="Genomic_DNA"/>
</dbReference>
<dbReference type="NCBIfam" id="TIGR00007">
    <property type="entry name" value="1-(5-phosphoribosyl)-5-[(5-phosphoribosylamino)methylideneamino]imidazole-4-carboxamide isomerase"/>
    <property type="match status" value="1"/>
</dbReference>
<evidence type="ECO:0000256" key="8">
    <source>
        <dbReference type="ARBA" id="ARBA00023235"/>
    </source>
</evidence>
<proteinExistence type="inferred from homology"/>
<dbReference type="FunFam" id="3.20.20.70:FF:000009">
    <property type="entry name" value="1-(5-phosphoribosyl)-5-[(5-phosphoribosylamino)methylideneamino] imidazole-4-carboxamide isomerase"/>
    <property type="match status" value="1"/>
</dbReference>
<dbReference type="InterPro" id="IPR023016">
    <property type="entry name" value="HisA/PriA"/>
</dbReference>
<dbReference type="Proteomes" id="UP000182063">
    <property type="component" value="Chromosome"/>
</dbReference>
<dbReference type="CDD" id="cd04732">
    <property type="entry name" value="HisA"/>
    <property type="match status" value="1"/>
</dbReference>
<evidence type="ECO:0000256" key="1">
    <source>
        <dbReference type="ARBA" id="ARBA00000901"/>
    </source>
</evidence>
<keyword evidence="6 9" id="KW-0028">Amino-acid biosynthesis</keyword>
<comment type="subcellular location">
    <subcellularLocation>
        <location evidence="2 9 11">Cytoplasm</location>
    </subcellularLocation>
</comment>
<dbReference type="Pfam" id="PF00977">
    <property type="entry name" value="His_biosynth"/>
    <property type="match status" value="1"/>
</dbReference>
<dbReference type="HAMAP" id="MF_01014">
    <property type="entry name" value="HisA"/>
    <property type="match status" value="1"/>
</dbReference>
<sequence>MSLIIFPAIDLKGGQVVRLAEGDMDRATVYADDPAGQAELFHKQNATHLHVVDLDGAFAGCSVNTEAVEGILKAFKGKVQLGGGIRDRAAIDRWLSLGVHRVVIGTAALENPELIREAARDYPGRIVVAVDAKDGMVATRGWADVSTITAVDLACRFNDAGVASILFTDVGRDGLLKGANIKATVHLARKTNMPVIASGGVADLGDILALARAHAEGIEGVITGRAIYDGRLQLADALEIAGRQPG</sequence>
<keyword evidence="8 9" id="KW-0413">Isomerase</keyword>
<dbReference type="InterPro" id="IPR013785">
    <property type="entry name" value="Aldolase_TIM"/>
</dbReference>
<protein>
    <recommendedName>
        <fullName evidence="9 11">1-(5-phosphoribosyl)-5-[(5-phosphoribosylamino)methylideneamino] imidazole-4-carboxamide isomerase</fullName>
        <ecNumber evidence="9 11">5.3.1.16</ecNumber>
    </recommendedName>
    <alternativeName>
        <fullName evidence="9">Phosphoribosylformimino-5-aminoimidazole carboxamide ribotide isomerase</fullName>
    </alternativeName>
</protein>
<feature type="active site" description="Proton donor" evidence="9">
    <location>
        <position position="131"/>
    </location>
</feature>
<dbReference type="OrthoDB" id="9807749at2"/>
<dbReference type="GO" id="GO:0000105">
    <property type="term" value="P:L-histidine biosynthetic process"/>
    <property type="evidence" value="ECO:0007669"/>
    <property type="project" value="UniProtKB-UniRule"/>
</dbReference>
<evidence type="ECO:0000313" key="13">
    <source>
        <dbReference type="Proteomes" id="UP000182063"/>
    </source>
</evidence>
<evidence type="ECO:0000313" key="12">
    <source>
        <dbReference type="EMBL" id="API59081.1"/>
    </source>
</evidence>